<feature type="region of interest" description="Disordered" evidence="1">
    <location>
        <begin position="35"/>
        <end position="73"/>
    </location>
</feature>
<evidence type="ECO:0000256" key="1">
    <source>
        <dbReference type="SAM" id="MobiDB-lite"/>
    </source>
</evidence>
<proteinExistence type="predicted"/>
<evidence type="ECO:0000313" key="2">
    <source>
        <dbReference type="Proteomes" id="UP000887565"/>
    </source>
</evidence>
<dbReference type="AlphaFoldDB" id="A0A915HYD8"/>
<protein>
    <submittedName>
        <fullName evidence="3">Uncharacterized protein</fullName>
    </submittedName>
</protein>
<evidence type="ECO:0000313" key="3">
    <source>
        <dbReference type="WBParaSite" id="nRc.2.0.1.t06855-RA"/>
    </source>
</evidence>
<accession>A0A915HYD8</accession>
<sequence length="73" mass="8604">MVNDIATKNLTDQLTTPPRRWRIITPCSSKDWTQFVQSSSDDEEEACEEMNNKKKKKNRKNRLYDDANNLTKI</sequence>
<keyword evidence="2" id="KW-1185">Reference proteome</keyword>
<organism evidence="2 3">
    <name type="scientific">Romanomermis culicivorax</name>
    <name type="common">Nematode worm</name>
    <dbReference type="NCBI Taxonomy" id="13658"/>
    <lineage>
        <taxon>Eukaryota</taxon>
        <taxon>Metazoa</taxon>
        <taxon>Ecdysozoa</taxon>
        <taxon>Nematoda</taxon>
        <taxon>Enoplea</taxon>
        <taxon>Dorylaimia</taxon>
        <taxon>Mermithida</taxon>
        <taxon>Mermithoidea</taxon>
        <taxon>Mermithidae</taxon>
        <taxon>Romanomermis</taxon>
    </lineage>
</organism>
<name>A0A915HYD8_ROMCU</name>
<dbReference type="Proteomes" id="UP000887565">
    <property type="component" value="Unplaced"/>
</dbReference>
<dbReference type="WBParaSite" id="nRc.2.0.1.t06855-RA">
    <property type="protein sequence ID" value="nRc.2.0.1.t06855-RA"/>
    <property type="gene ID" value="nRc.2.0.1.g06855"/>
</dbReference>
<reference evidence="3" key="1">
    <citation type="submission" date="2022-11" db="UniProtKB">
        <authorList>
            <consortium name="WormBaseParasite"/>
        </authorList>
    </citation>
    <scope>IDENTIFICATION</scope>
</reference>